<keyword evidence="4" id="KW-1185">Reference proteome</keyword>
<proteinExistence type="predicted"/>
<evidence type="ECO:0000313" key="4">
    <source>
        <dbReference type="Proteomes" id="UP000297716"/>
    </source>
</evidence>
<name>A0A4Z0Z7P7_9PEZI</name>
<dbReference type="GO" id="GO:0004672">
    <property type="term" value="F:protein kinase activity"/>
    <property type="evidence" value="ECO:0007669"/>
    <property type="project" value="InterPro"/>
</dbReference>
<comment type="caution">
    <text evidence="3">The sequence shown here is derived from an EMBL/GenBank/DDBJ whole genome shotgun (WGS) entry which is preliminary data.</text>
</comment>
<dbReference type="STRING" id="37992.A0A4Z0Z7P7"/>
<gene>
    <name evidence="3" type="ORF">E0Z10_g1212</name>
</gene>
<keyword evidence="1" id="KW-0732">Signal</keyword>
<evidence type="ECO:0000256" key="1">
    <source>
        <dbReference type="SAM" id="SignalP"/>
    </source>
</evidence>
<evidence type="ECO:0000259" key="2">
    <source>
        <dbReference type="PROSITE" id="PS50011"/>
    </source>
</evidence>
<dbReference type="OrthoDB" id="4062651at2759"/>
<evidence type="ECO:0000313" key="3">
    <source>
        <dbReference type="EMBL" id="TGJ87591.1"/>
    </source>
</evidence>
<dbReference type="InterPro" id="IPR010730">
    <property type="entry name" value="HET"/>
</dbReference>
<dbReference type="Pfam" id="PF00069">
    <property type="entry name" value="Pkinase"/>
    <property type="match status" value="1"/>
</dbReference>
<dbReference type="Gene3D" id="1.10.510.10">
    <property type="entry name" value="Transferase(Phosphotransferase) domain 1"/>
    <property type="match status" value="2"/>
</dbReference>
<dbReference type="GO" id="GO:0005524">
    <property type="term" value="F:ATP binding"/>
    <property type="evidence" value="ECO:0007669"/>
    <property type="project" value="InterPro"/>
</dbReference>
<dbReference type="InterPro" id="IPR011009">
    <property type="entry name" value="Kinase-like_dom_sf"/>
</dbReference>
<feature type="signal peptide" evidence="1">
    <location>
        <begin position="1"/>
        <end position="19"/>
    </location>
</feature>
<accession>A0A4Z0Z7P7</accession>
<dbReference type="EMBL" id="SKBN01000012">
    <property type="protein sequence ID" value="TGJ87591.1"/>
    <property type="molecule type" value="Genomic_DNA"/>
</dbReference>
<dbReference type="Pfam" id="PF06985">
    <property type="entry name" value="HET"/>
    <property type="match status" value="1"/>
</dbReference>
<dbReference type="SMART" id="SM00220">
    <property type="entry name" value="S_TKc"/>
    <property type="match status" value="1"/>
</dbReference>
<sequence length="1281" mass="146117">MVFNIVVILFMMPLRRVMRLIISTLEHLVSYVMPTLHLSTRKPDMMHGSTVDEDFGTLRKLINDGLVRSQFRYNGGKCFLPLNLFHSLLTRDNIQKELPGASNELIDFVYEKAKRTFATVVQTLVARPKSYITLVMESFEKYGFDDTILPIDKEQVKEQLGFCPNDCEGKHAPALKVFHDSVFREYITTFSENQWQFLVPEFPLQKERRALHRDCILPFTESGEYQKEGGFSSVCKARLRVDHLKVMTEVGRIIHLANPPNTSENDPKSEPWEIDVAIKKFKAKEGASQSEPEIPAPKSAWSHEADVMEEFATSDLCKTQIVRSIGAFSTNGNYYIIMPWAEGGTLREFWDKDPPPKLSGTLIREFLEQYMEIATSLYELHSHRYPVERLEDKDPVERSNGISIRVSPGDPPASLEGSNWRHGDLKPENIFRKQEGDALGPLMIGDLGLAKKHNNLTRARMYTETRLGTMNYEPPEAFDNTRAKSRAYDIWSMGCIIVETIVWLLYGQEGQKQFYDQPYKKEQGTRYYIVQNTFPEWKLNDTTLEWIGHMLDNDPEFREKPSSALRDLLNLAMGKLLVVKPPTDYDNPEDGERTNAKIFRERLGDIIENSRNAAYLFTGENREGVLMPKVTNQSQTQGVRDPIDYPFNTEWAFVKDNTFALAMSRKLGQSTVSLQTLIGQPSLCKNCSEFDFWAKDFVIQDKRSDLMANTSCDFCKLRHGACIKVLGTAGPDDIRFNISLASSALTLNNRPSPALTICGTEELHDKVPGIQIGIPRLPDGEPRFEICRQWLEDCDTHDSCKLEDRFNQIAKARPTRLLDVGEENSAHLYLYETNEKDVNLKYLALSHPWGDKRLHSHFVTNIDNYENHKNGISEANLPDLFKDAIKLTRALRCRYIWIDSLCIKQGEGGDFESEAERMELVYSMAYGVIATTDATGNSDKFLIRESKRDCVKIDKDGAPFYVCEPIDDFQKHVLDGHLNTRGWVLQERALARRTIHCTKEQMYWECGEGIRCETMTKMKNEQAAFLGDPNFPLRAMQSTKGTKTLFYQVLYKQYSRLKFSQITDRRLGIAGLEQRLIRDFKVDGGFGVFQAPPERPKDQGYFGRSLLWKRGEEVPELTMIDYSKARPPASVPSWSWMAYKEGINYMEDPLLPFNEVVWETGEITSPWNVTHSSQSWHTSVRGQSTALRGTARSFSSAAAVDGEDIWYDRKLKCSCWDSGKSHVKCVRVGSAKKDVAGLSVETSYVLLVHLKPGTGTYERVGVAALKTNWVGKDNGIRVQIV</sequence>
<dbReference type="Proteomes" id="UP000297716">
    <property type="component" value="Unassembled WGS sequence"/>
</dbReference>
<dbReference type="PROSITE" id="PS50011">
    <property type="entry name" value="PROTEIN_KINASE_DOM"/>
    <property type="match status" value="1"/>
</dbReference>
<dbReference type="InterPro" id="IPR000719">
    <property type="entry name" value="Prot_kinase_dom"/>
</dbReference>
<organism evidence="3 4">
    <name type="scientific">Xylaria hypoxylon</name>
    <dbReference type="NCBI Taxonomy" id="37992"/>
    <lineage>
        <taxon>Eukaryota</taxon>
        <taxon>Fungi</taxon>
        <taxon>Dikarya</taxon>
        <taxon>Ascomycota</taxon>
        <taxon>Pezizomycotina</taxon>
        <taxon>Sordariomycetes</taxon>
        <taxon>Xylariomycetidae</taxon>
        <taxon>Xylariales</taxon>
        <taxon>Xylariaceae</taxon>
        <taxon>Xylaria</taxon>
    </lineage>
</organism>
<reference evidence="3 4" key="1">
    <citation type="submission" date="2019-03" db="EMBL/GenBank/DDBJ databases">
        <title>Draft genome sequence of Xylaria hypoxylon DSM 108379, a ubiquitous saprotrophic-parasitic fungi on hardwood.</title>
        <authorList>
            <person name="Buettner E."/>
            <person name="Leonhardt S."/>
            <person name="Gebauer A.M."/>
            <person name="Liers C."/>
            <person name="Hofrichter M."/>
            <person name="Kellner H."/>
        </authorList>
    </citation>
    <scope>NUCLEOTIDE SEQUENCE [LARGE SCALE GENOMIC DNA]</scope>
    <source>
        <strain evidence="3 4">DSM 108379</strain>
    </source>
</reference>
<feature type="domain" description="Protein kinase" evidence="2">
    <location>
        <begin position="220"/>
        <end position="573"/>
    </location>
</feature>
<dbReference type="PANTHER" id="PTHR33112">
    <property type="entry name" value="DOMAIN PROTEIN, PUTATIVE-RELATED"/>
    <property type="match status" value="1"/>
</dbReference>
<protein>
    <recommendedName>
        <fullName evidence="2">Protein kinase domain-containing protein</fullName>
    </recommendedName>
</protein>
<dbReference type="PANTHER" id="PTHR33112:SF10">
    <property type="entry name" value="TOL"/>
    <property type="match status" value="1"/>
</dbReference>
<feature type="chain" id="PRO_5021208425" description="Protein kinase domain-containing protein" evidence="1">
    <location>
        <begin position="20"/>
        <end position="1281"/>
    </location>
</feature>
<dbReference type="SUPFAM" id="SSF56112">
    <property type="entry name" value="Protein kinase-like (PK-like)"/>
    <property type="match status" value="1"/>
</dbReference>